<keyword evidence="7" id="KW-0282">Flagellum</keyword>
<dbReference type="Gene3D" id="1.20.1330.10">
    <property type="entry name" value="f41 fragment of flagellin, N-terminal domain"/>
    <property type="match status" value="1"/>
</dbReference>
<keyword evidence="2 4" id="KW-0964">Secreted</keyword>
<protein>
    <recommendedName>
        <fullName evidence="4">Flagellin</fullName>
    </recommendedName>
</protein>
<keyword evidence="7" id="KW-0966">Cell projection</keyword>
<dbReference type="PANTHER" id="PTHR42792:SF2">
    <property type="entry name" value="FLAGELLIN"/>
    <property type="match status" value="1"/>
</dbReference>
<evidence type="ECO:0000259" key="6">
    <source>
        <dbReference type="Pfam" id="PF00700"/>
    </source>
</evidence>
<dbReference type="PANTHER" id="PTHR42792">
    <property type="entry name" value="FLAGELLIN"/>
    <property type="match status" value="1"/>
</dbReference>
<keyword evidence="3 4" id="KW-0975">Bacterial flagellum</keyword>
<reference evidence="7 8" key="1">
    <citation type="submission" date="2017-10" db="EMBL/GenBank/DDBJ databases">
        <title>Whole genome sequencing of members of genus Pseudoxanthomonas.</title>
        <authorList>
            <person name="Kumar S."/>
            <person name="Bansal K."/>
            <person name="Kaur A."/>
            <person name="Patil P."/>
            <person name="Sharma S."/>
            <person name="Patil P.B."/>
        </authorList>
    </citation>
    <scope>NUCLEOTIDE SEQUENCE [LARGE SCALE GENOMIC DNA]</scope>
    <source>
        <strain evidence="7 8">DSM 17109</strain>
    </source>
</reference>
<dbReference type="Proteomes" id="UP000781710">
    <property type="component" value="Unassembled WGS sequence"/>
</dbReference>
<dbReference type="PRINTS" id="PR00207">
    <property type="entry name" value="FLAGELLIN"/>
</dbReference>
<name>A0ABQ6ZGC8_9GAMM</name>
<feature type="domain" description="Flagellin N-terminal" evidence="5">
    <location>
        <begin position="5"/>
        <end position="143"/>
    </location>
</feature>
<comment type="caution">
    <text evidence="7">The sequence shown here is derived from an EMBL/GenBank/DDBJ whole genome shotgun (WGS) entry which is preliminary data.</text>
</comment>
<proteinExistence type="inferred from homology"/>
<keyword evidence="7" id="KW-0969">Cilium</keyword>
<evidence type="ECO:0000313" key="7">
    <source>
        <dbReference type="EMBL" id="KAF1724785.1"/>
    </source>
</evidence>
<dbReference type="Gene3D" id="3.30.70.2120">
    <property type="match status" value="1"/>
</dbReference>
<dbReference type="EMBL" id="PDWW01000014">
    <property type="protein sequence ID" value="KAF1724785.1"/>
    <property type="molecule type" value="Genomic_DNA"/>
</dbReference>
<evidence type="ECO:0000259" key="5">
    <source>
        <dbReference type="Pfam" id="PF00669"/>
    </source>
</evidence>
<comment type="subcellular location">
    <subcellularLocation>
        <location evidence="4">Secreted</location>
    </subcellularLocation>
    <subcellularLocation>
        <location evidence="4">Bacterial flagellum</location>
    </subcellularLocation>
</comment>
<evidence type="ECO:0000256" key="2">
    <source>
        <dbReference type="ARBA" id="ARBA00022525"/>
    </source>
</evidence>
<dbReference type="NCBIfam" id="NF006467">
    <property type="entry name" value="PRK08869.1-2"/>
    <property type="match status" value="1"/>
</dbReference>
<evidence type="ECO:0000256" key="4">
    <source>
        <dbReference type="RuleBase" id="RU362073"/>
    </source>
</evidence>
<dbReference type="Pfam" id="PF00700">
    <property type="entry name" value="Flagellin_C"/>
    <property type="match status" value="1"/>
</dbReference>
<evidence type="ECO:0000256" key="1">
    <source>
        <dbReference type="ARBA" id="ARBA00005709"/>
    </source>
</evidence>
<dbReference type="InterPro" id="IPR001029">
    <property type="entry name" value="Flagellin_N"/>
</dbReference>
<feature type="domain" description="Flagellin C-terminal" evidence="6">
    <location>
        <begin position="313"/>
        <end position="398"/>
    </location>
</feature>
<evidence type="ECO:0000256" key="3">
    <source>
        <dbReference type="ARBA" id="ARBA00023143"/>
    </source>
</evidence>
<accession>A0ABQ6ZGC8</accession>
<dbReference type="InterPro" id="IPR046358">
    <property type="entry name" value="Flagellin_C"/>
</dbReference>
<sequence>MAQVINTNTMSLNAQRNLSTSGASLATTIQRLSSGLRINSAKDDAAGLAISERFSTQIRGLDVAVRNANDGISLAQVAEGSLTEIGNNLQRIRELAVQSSNASNSASDRAALNAEVKQLSAEIDRVAKQADFNGTKLLDGSFTSQLFQVGANAGQAIAIDKVVDARAATLGGGQFDSGSIAVAAPADGNTDVTFTGISIANGTSGTISLGDLTVKASGVDAATSQKAAVSALAAHINGKLGETGVYAESNAAGTAVTLTAVKQSKNASDTYANMTVAITGGTYTGDNTAPAVPASKFVSNLDISTFKGAQQALEVVDKALTSVNGARADLGAIQNRFTSVVANLQTSSENLAASRSRIRDTDFAKETAELTRTQILQQAGTAMLAQANQVPQNVMSLLRN</sequence>
<dbReference type="SUPFAM" id="SSF64518">
    <property type="entry name" value="Phase 1 flagellin"/>
    <property type="match status" value="1"/>
</dbReference>
<organism evidence="7 8">
    <name type="scientific">Pseudoxanthomonas japonensis</name>
    <dbReference type="NCBI Taxonomy" id="69284"/>
    <lineage>
        <taxon>Bacteria</taxon>
        <taxon>Pseudomonadati</taxon>
        <taxon>Pseudomonadota</taxon>
        <taxon>Gammaproteobacteria</taxon>
        <taxon>Lysobacterales</taxon>
        <taxon>Lysobacteraceae</taxon>
        <taxon>Pseudoxanthomonas</taxon>
    </lineage>
</organism>
<comment type="similarity">
    <text evidence="1 4">Belongs to the bacterial flagellin family.</text>
</comment>
<dbReference type="RefSeq" id="WP_162337880.1">
    <property type="nucleotide sequence ID" value="NZ_JBHSRQ010000011.1"/>
</dbReference>
<comment type="function">
    <text evidence="4">Flagellin is the subunit protein which polymerizes to form the filaments of bacterial flagella.</text>
</comment>
<gene>
    <name evidence="7" type="ORF">CSC78_10755</name>
</gene>
<dbReference type="InterPro" id="IPR001492">
    <property type="entry name" value="Flagellin"/>
</dbReference>
<dbReference type="InterPro" id="IPR042187">
    <property type="entry name" value="Flagellin_C_sub2"/>
</dbReference>
<dbReference type="Pfam" id="PF00669">
    <property type="entry name" value="Flagellin_N"/>
    <property type="match status" value="1"/>
</dbReference>
<keyword evidence="8" id="KW-1185">Reference proteome</keyword>
<dbReference type="Gene3D" id="6.10.10.10">
    <property type="entry name" value="Flagellar export chaperone, C-terminal domain"/>
    <property type="match status" value="1"/>
</dbReference>
<evidence type="ECO:0000313" key="8">
    <source>
        <dbReference type="Proteomes" id="UP000781710"/>
    </source>
</evidence>